<comment type="caution">
    <text evidence="2">The sequence shown here is derived from an EMBL/GenBank/DDBJ whole genome shotgun (WGS) entry which is preliminary data.</text>
</comment>
<evidence type="ECO:0000313" key="3">
    <source>
        <dbReference type="Proteomes" id="UP000187439"/>
    </source>
</evidence>
<feature type="signal peptide" evidence="1">
    <location>
        <begin position="1"/>
        <end position="21"/>
    </location>
</feature>
<reference evidence="2 3" key="1">
    <citation type="submission" date="2016-10" db="EMBL/GenBank/DDBJ databases">
        <title>Paenibacillus species isolates.</title>
        <authorList>
            <person name="Beno S.M."/>
        </authorList>
    </citation>
    <scope>NUCLEOTIDE SEQUENCE [LARGE SCALE GENOMIC DNA]</scope>
    <source>
        <strain evidence="2 3">FSL H7-0710</strain>
    </source>
</reference>
<organism evidence="2 3">
    <name type="scientific">Paenibacillus odorifer</name>
    <dbReference type="NCBI Taxonomy" id="189426"/>
    <lineage>
        <taxon>Bacteria</taxon>
        <taxon>Bacillati</taxon>
        <taxon>Bacillota</taxon>
        <taxon>Bacilli</taxon>
        <taxon>Bacillales</taxon>
        <taxon>Paenibacillaceae</taxon>
        <taxon>Paenibacillus</taxon>
    </lineage>
</organism>
<name>A0A1R0XIV1_9BACL</name>
<gene>
    <name evidence="2" type="ORF">BSK52_28090</name>
</gene>
<dbReference type="EMBL" id="MPTC01000047">
    <property type="protein sequence ID" value="OMD34970.1"/>
    <property type="molecule type" value="Genomic_DNA"/>
</dbReference>
<evidence type="ECO:0008006" key="4">
    <source>
        <dbReference type="Google" id="ProtNLM"/>
    </source>
</evidence>
<evidence type="ECO:0000313" key="2">
    <source>
        <dbReference type="EMBL" id="OMD34970.1"/>
    </source>
</evidence>
<evidence type="ECO:0000256" key="1">
    <source>
        <dbReference type="SAM" id="SignalP"/>
    </source>
</evidence>
<accession>A0A1R0XIV1</accession>
<sequence length="98" mass="11252">MRSGYASIMKLWMLCMLTAFNGHFTQKTDCLIGAVLPYRKVLQIIYCSYLYIGRCCPLKGTPAFFIGTLVDEDDLRIKRIRSHVILLALNVEAYEDIK</sequence>
<dbReference type="Proteomes" id="UP000187439">
    <property type="component" value="Unassembled WGS sequence"/>
</dbReference>
<keyword evidence="1" id="KW-0732">Signal</keyword>
<dbReference type="AlphaFoldDB" id="A0A1R0XIV1"/>
<proteinExistence type="predicted"/>
<feature type="chain" id="PRO_5039420436" description="Secreted protein" evidence="1">
    <location>
        <begin position="22"/>
        <end position="98"/>
    </location>
</feature>
<protein>
    <recommendedName>
        <fullName evidence="4">Secreted protein</fullName>
    </recommendedName>
</protein>